<keyword evidence="2" id="KW-1185">Reference proteome</keyword>
<dbReference type="RefSeq" id="WP_069789958.1">
    <property type="nucleotide sequence ID" value="NZ_JADEWC010000003.1"/>
</dbReference>
<dbReference type="EMBL" id="JADEWC010000003">
    <property type="protein sequence ID" value="MBE9221539.1"/>
    <property type="molecule type" value="Genomic_DNA"/>
</dbReference>
<organism evidence="1 2">
    <name type="scientific">Cyanobacterium stanieri LEGE 03274</name>
    <dbReference type="NCBI Taxonomy" id="1828756"/>
    <lineage>
        <taxon>Bacteria</taxon>
        <taxon>Bacillati</taxon>
        <taxon>Cyanobacteriota</taxon>
        <taxon>Cyanophyceae</taxon>
        <taxon>Oscillatoriophycideae</taxon>
        <taxon>Chroococcales</taxon>
        <taxon>Geminocystaceae</taxon>
        <taxon>Cyanobacterium</taxon>
    </lineage>
</organism>
<proteinExistence type="predicted"/>
<protein>
    <submittedName>
        <fullName evidence="1">Glycogen debranching protein</fullName>
    </submittedName>
</protein>
<evidence type="ECO:0000313" key="2">
    <source>
        <dbReference type="Proteomes" id="UP000654604"/>
    </source>
</evidence>
<name>A0ABR9V3Z8_9CHRO</name>
<gene>
    <name evidence="1" type="ORF">IQ215_02405</name>
</gene>
<comment type="caution">
    <text evidence="1">The sequence shown here is derived from an EMBL/GenBank/DDBJ whole genome shotgun (WGS) entry which is preliminary data.</text>
</comment>
<evidence type="ECO:0000313" key="1">
    <source>
        <dbReference type="EMBL" id="MBE9221539.1"/>
    </source>
</evidence>
<reference evidence="1 2" key="1">
    <citation type="submission" date="2020-10" db="EMBL/GenBank/DDBJ databases">
        <authorList>
            <person name="Castelo-Branco R."/>
            <person name="Eusebio N."/>
            <person name="Adriana R."/>
            <person name="Vieira A."/>
            <person name="Brugerolle De Fraissinette N."/>
            <person name="Rezende De Castro R."/>
            <person name="Schneider M.P."/>
            <person name="Vasconcelos V."/>
            <person name="Leao P.N."/>
        </authorList>
    </citation>
    <scope>NUCLEOTIDE SEQUENCE [LARGE SCALE GENOMIC DNA]</scope>
    <source>
        <strain evidence="1 2">LEGE 03274</strain>
    </source>
</reference>
<dbReference type="Proteomes" id="UP000654604">
    <property type="component" value="Unassembled WGS sequence"/>
</dbReference>
<accession>A0ABR9V3Z8</accession>
<sequence length="68" mass="7656">MTIWVNEQIDGCGIVQACIAGVNKEAADDCHRDWQEKLTDDQQKQGWKAVLRTVNSWDDVPVNALKLS</sequence>